<dbReference type="OrthoDB" id="116380at2759"/>
<reference evidence="3" key="2">
    <citation type="submission" date="2015-01" db="EMBL/GenBank/DDBJ databases">
        <title>Evolutionary Origins and Diversification of the Mycorrhizal Mutualists.</title>
        <authorList>
            <consortium name="DOE Joint Genome Institute"/>
            <consortium name="Mycorrhizal Genomics Consortium"/>
            <person name="Kohler A."/>
            <person name="Kuo A."/>
            <person name="Nagy L.G."/>
            <person name="Floudas D."/>
            <person name="Copeland A."/>
            <person name="Barry K.W."/>
            <person name="Cichocki N."/>
            <person name="Veneault-Fourrey C."/>
            <person name="LaButti K."/>
            <person name="Lindquist E.A."/>
            <person name="Lipzen A."/>
            <person name="Lundell T."/>
            <person name="Morin E."/>
            <person name="Murat C."/>
            <person name="Riley R."/>
            <person name="Ohm R."/>
            <person name="Sun H."/>
            <person name="Tunlid A."/>
            <person name="Henrissat B."/>
            <person name="Grigoriev I.V."/>
            <person name="Hibbett D.S."/>
            <person name="Martin F."/>
        </authorList>
    </citation>
    <scope>NUCLEOTIDE SEQUENCE [LARGE SCALE GENOMIC DNA]</scope>
    <source>
        <strain evidence="3">UH-Slu-Lm8-n1</strain>
    </source>
</reference>
<dbReference type="InParanoid" id="A0A0D0BPJ3"/>
<name>A0A0D0BPJ3_9AGAM</name>
<keyword evidence="3" id="KW-1185">Reference proteome</keyword>
<dbReference type="Proteomes" id="UP000054485">
    <property type="component" value="Unassembled WGS sequence"/>
</dbReference>
<evidence type="ECO:0000256" key="1">
    <source>
        <dbReference type="SAM" id="MobiDB-lite"/>
    </source>
</evidence>
<sequence length="158" mass="16954">MIVHHNPDALNLDYDSDDFLQVDSENEQVNNHHTPARLHRALSSTLATSFRPPTPDSPLDTSRSQEQTMPTSFTPPGTPPMTSPAPQDGSSSEAIPTFALTTPLRRLSIPYFGTPQPAGEPSVDWVEGVTIMIAVLIVVVVGSSSKRLAKGATIQGPK</sequence>
<dbReference type="EMBL" id="KN835179">
    <property type="protein sequence ID" value="KIK45058.1"/>
    <property type="molecule type" value="Genomic_DNA"/>
</dbReference>
<evidence type="ECO:0000313" key="2">
    <source>
        <dbReference type="EMBL" id="KIK45058.1"/>
    </source>
</evidence>
<accession>A0A0D0BPJ3</accession>
<dbReference type="HOGENOM" id="CLU_1670557_0_0_1"/>
<evidence type="ECO:0000313" key="3">
    <source>
        <dbReference type="Proteomes" id="UP000054485"/>
    </source>
</evidence>
<feature type="region of interest" description="Disordered" evidence="1">
    <location>
        <begin position="47"/>
        <end position="94"/>
    </location>
</feature>
<organism evidence="2 3">
    <name type="scientific">Suillus luteus UH-Slu-Lm8-n1</name>
    <dbReference type="NCBI Taxonomy" id="930992"/>
    <lineage>
        <taxon>Eukaryota</taxon>
        <taxon>Fungi</taxon>
        <taxon>Dikarya</taxon>
        <taxon>Basidiomycota</taxon>
        <taxon>Agaricomycotina</taxon>
        <taxon>Agaricomycetes</taxon>
        <taxon>Agaricomycetidae</taxon>
        <taxon>Boletales</taxon>
        <taxon>Suillineae</taxon>
        <taxon>Suillaceae</taxon>
        <taxon>Suillus</taxon>
    </lineage>
</organism>
<protein>
    <submittedName>
        <fullName evidence="2">Uncharacterized protein</fullName>
    </submittedName>
</protein>
<gene>
    <name evidence="2" type="ORF">CY34DRAFT_10642</name>
</gene>
<reference evidence="2 3" key="1">
    <citation type="submission" date="2014-04" db="EMBL/GenBank/DDBJ databases">
        <authorList>
            <consortium name="DOE Joint Genome Institute"/>
            <person name="Kuo A."/>
            <person name="Ruytinx J."/>
            <person name="Rineau F."/>
            <person name="Colpaert J."/>
            <person name="Kohler A."/>
            <person name="Nagy L.G."/>
            <person name="Floudas D."/>
            <person name="Copeland A."/>
            <person name="Barry K.W."/>
            <person name="Cichocki N."/>
            <person name="Veneault-Fourrey C."/>
            <person name="LaButti K."/>
            <person name="Lindquist E.A."/>
            <person name="Lipzen A."/>
            <person name="Lundell T."/>
            <person name="Morin E."/>
            <person name="Murat C."/>
            <person name="Sun H."/>
            <person name="Tunlid A."/>
            <person name="Henrissat B."/>
            <person name="Grigoriev I.V."/>
            <person name="Hibbett D.S."/>
            <person name="Martin F."/>
            <person name="Nordberg H.P."/>
            <person name="Cantor M.N."/>
            <person name="Hua S.X."/>
        </authorList>
    </citation>
    <scope>NUCLEOTIDE SEQUENCE [LARGE SCALE GENOMIC DNA]</scope>
    <source>
        <strain evidence="2 3">UH-Slu-Lm8-n1</strain>
    </source>
</reference>
<dbReference type="AlphaFoldDB" id="A0A0D0BPJ3"/>
<proteinExistence type="predicted"/>